<sequence length="123" mass="13776">MTVTIRNVNLGDSGRYTCRLERVPRLWVFGEYSVDILVNSKPMDVKSTLEPPASYEYFHLFTLLLIPAIIAAVFFLRFYRKKSNKDGELAGGASGPGAGISMYQNTPRPESTDQTYQKLCSST</sequence>
<evidence type="ECO:0000313" key="4">
    <source>
        <dbReference type="Proteomes" id="UP001497482"/>
    </source>
</evidence>
<gene>
    <name evidence="3" type="ORF">KC01_LOCUS33068</name>
</gene>
<organism evidence="3 4">
    <name type="scientific">Knipowitschia caucasica</name>
    <name type="common">Caucasian dwarf goby</name>
    <name type="synonym">Pomatoschistus caucasicus</name>
    <dbReference type="NCBI Taxonomy" id="637954"/>
    <lineage>
        <taxon>Eukaryota</taxon>
        <taxon>Metazoa</taxon>
        <taxon>Chordata</taxon>
        <taxon>Craniata</taxon>
        <taxon>Vertebrata</taxon>
        <taxon>Euteleostomi</taxon>
        <taxon>Actinopterygii</taxon>
        <taxon>Neopterygii</taxon>
        <taxon>Teleostei</taxon>
        <taxon>Neoteleostei</taxon>
        <taxon>Acanthomorphata</taxon>
        <taxon>Gobiaria</taxon>
        <taxon>Gobiiformes</taxon>
        <taxon>Gobioidei</taxon>
        <taxon>Gobiidae</taxon>
        <taxon>Gobiinae</taxon>
        <taxon>Knipowitschia</taxon>
    </lineage>
</organism>
<evidence type="ECO:0000256" key="1">
    <source>
        <dbReference type="SAM" id="MobiDB-lite"/>
    </source>
</evidence>
<evidence type="ECO:0000313" key="3">
    <source>
        <dbReference type="EMBL" id="CAL1605743.1"/>
    </source>
</evidence>
<dbReference type="AlphaFoldDB" id="A0AAV2LXG1"/>
<proteinExistence type="predicted"/>
<feature type="compositionally biased region" description="Gly residues" evidence="1">
    <location>
        <begin position="89"/>
        <end position="98"/>
    </location>
</feature>
<dbReference type="Proteomes" id="UP001497482">
    <property type="component" value="Chromosome 5"/>
</dbReference>
<feature type="compositionally biased region" description="Polar residues" evidence="1">
    <location>
        <begin position="102"/>
        <end position="123"/>
    </location>
</feature>
<feature type="region of interest" description="Disordered" evidence="1">
    <location>
        <begin position="85"/>
        <end position="123"/>
    </location>
</feature>
<protein>
    <submittedName>
        <fullName evidence="3">Uncharacterized protein</fullName>
    </submittedName>
</protein>
<feature type="transmembrane region" description="Helical" evidence="2">
    <location>
        <begin position="57"/>
        <end position="79"/>
    </location>
</feature>
<reference evidence="3 4" key="1">
    <citation type="submission" date="2024-04" db="EMBL/GenBank/DDBJ databases">
        <authorList>
            <person name="Waldvogel A.-M."/>
            <person name="Schoenle A."/>
        </authorList>
    </citation>
    <scope>NUCLEOTIDE SEQUENCE [LARGE SCALE GENOMIC DNA]</scope>
</reference>
<keyword evidence="2" id="KW-0812">Transmembrane</keyword>
<keyword evidence="4" id="KW-1185">Reference proteome</keyword>
<name>A0AAV2LXG1_KNICA</name>
<evidence type="ECO:0000256" key="2">
    <source>
        <dbReference type="SAM" id="Phobius"/>
    </source>
</evidence>
<keyword evidence="2" id="KW-0472">Membrane</keyword>
<accession>A0AAV2LXG1</accession>
<dbReference type="EMBL" id="OZ035827">
    <property type="protein sequence ID" value="CAL1605743.1"/>
    <property type="molecule type" value="Genomic_DNA"/>
</dbReference>
<keyword evidence="2" id="KW-1133">Transmembrane helix</keyword>